<feature type="coiled-coil region" evidence="1">
    <location>
        <begin position="157"/>
        <end position="184"/>
    </location>
</feature>
<comment type="caution">
    <text evidence="2">The sequence shown here is derived from an EMBL/GenBank/DDBJ whole genome shotgun (WGS) entry which is preliminary data.</text>
</comment>
<proteinExistence type="predicted"/>
<evidence type="ECO:0000313" key="2">
    <source>
        <dbReference type="EMBL" id="KKL63994.1"/>
    </source>
</evidence>
<organism evidence="2">
    <name type="scientific">marine sediment metagenome</name>
    <dbReference type="NCBI Taxonomy" id="412755"/>
    <lineage>
        <taxon>unclassified sequences</taxon>
        <taxon>metagenomes</taxon>
        <taxon>ecological metagenomes</taxon>
    </lineage>
</organism>
<name>A0A0F9DQL2_9ZZZZ</name>
<gene>
    <name evidence="2" type="ORF">LCGC14_2169520</name>
</gene>
<accession>A0A0F9DQL2</accession>
<sequence>MRKSYVLLKDLPDVKAGAIFKLGAVMDAYYLTADKTGTRCNCYMYPKEFVENSPDWFRCKKESEPKDTKEDDLTKRKGKFFLDHFVKTKRPDLLKVIFSNFYPINSDCGCNTGKDGVMFYGYSPHFRTIDKKEIPEYVLVTNNPENKDPEFDSFEEVENFRIKLSDEDIRIKALNDELNSMLRQGKIELSAYLKIRNIID</sequence>
<protein>
    <submittedName>
        <fullName evidence="2">Uncharacterized protein</fullName>
    </submittedName>
</protein>
<dbReference type="AlphaFoldDB" id="A0A0F9DQL2"/>
<dbReference type="EMBL" id="LAZR01027981">
    <property type="protein sequence ID" value="KKL63994.1"/>
    <property type="molecule type" value="Genomic_DNA"/>
</dbReference>
<reference evidence="2" key="1">
    <citation type="journal article" date="2015" name="Nature">
        <title>Complex archaea that bridge the gap between prokaryotes and eukaryotes.</title>
        <authorList>
            <person name="Spang A."/>
            <person name="Saw J.H."/>
            <person name="Jorgensen S.L."/>
            <person name="Zaremba-Niedzwiedzka K."/>
            <person name="Martijn J."/>
            <person name="Lind A.E."/>
            <person name="van Eijk R."/>
            <person name="Schleper C."/>
            <person name="Guy L."/>
            <person name="Ettema T.J."/>
        </authorList>
    </citation>
    <scope>NUCLEOTIDE SEQUENCE</scope>
</reference>
<evidence type="ECO:0000256" key="1">
    <source>
        <dbReference type="SAM" id="Coils"/>
    </source>
</evidence>
<keyword evidence="1" id="KW-0175">Coiled coil</keyword>